<dbReference type="EMBL" id="JAGHKO010000004">
    <property type="protein sequence ID" value="MBO9202124.1"/>
    <property type="molecule type" value="Genomic_DNA"/>
</dbReference>
<organism evidence="2 3">
    <name type="scientific">Niastella soli</name>
    <dbReference type="NCBI Taxonomy" id="2821487"/>
    <lineage>
        <taxon>Bacteria</taxon>
        <taxon>Pseudomonadati</taxon>
        <taxon>Bacteroidota</taxon>
        <taxon>Chitinophagia</taxon>
        <taxon>Chitinophagales</taxon>
        <taxon>Chitinophagaceae</taxon>
        <taxon>Niastella</taxon>
    </lineage>
</organism>
<reference evidence="2 3" key="1">
    <citation type="submission" date="2021-03" db="EMBL/GenBank/DDBJ databases">
        <title>Assistant Professor.</title>
        <authorList>
            <person name="Huq M.A."/>
        </authorList>
    </citation>
    <scope>NUCLEOTIDE SEQUENCE [LARGE SCALE GENOMIC DNA]</scope>
    <source>
        <strain evidence="2 3">MAH-29</strain>
    </source>
</reference>
<feature type="chain" id="PRO_5045520761" evidence="1">
    <location>
        <begin position="27"/>
        <end position="128"/>
    </location>
</feature>
<evidence type="ECO:0000256" key="1">
    <source>
        <dbReference type="SAM" id="SignalP"/>
    </source>
</evidence>
<protein>
    <submittedName>
        <fullName evidence="2">Uncharacterized protein</fullName>
    </submittedName>
</protein>
<evidence type="ECO:0000313" key="2">
    <source>
        <dbReference type="EMBL" id="MBO9202124.1"/>
    </source>
</evidence>
<gene>
    <name evidence="2" type="ORF">J7I42_17700</name>
</gene>
<keyword evidence="1" id="KW-0732">Signal</keyword>
<name>A0ABS3YW18_9BACT</name>
<keyword evidence="3" id="KW-1185">Reference proteome</keyword>
<dbReference type="RefSeq" id="WP_209140175.1">
    <property type="nucleotide sequence ID" value="NZ_JAGHKO010000004.1"/>
</dbReference>
<proteinExistence type="predicted"/>
<evidence type="ECO:0000313" key="3">
    <source>
        <dbReference type="Proteomes" id="UP000677244"/>
    </source>
</evidence>
<sequence>MFNKKSTAGLILVVLFLFLCQSFSYAQPGSVRDTTTYELISPSYCCPGSVPDTGYIAEIISDNIPSRKKTQITFYRFYCRTCCFILPSGKQKLPEKDKVTNPALIKKLQAALKKQLEHNLKVVNSIKY</sequence>
<accession>A0ABS3YW18</accession>
<feature type="signal peptide" evidence="1">
    <location>
        <begin position="1"/>
        <end position="26"/>
    </location>
</feature>
<comment type="caution">
    <text evidence="2">The sequence shown here is derived from an EMBL/GenBank/DDBJ whole genome shotgun (WGS) entry which is preliminary data.</text>
</comment>
<dbReference type="Proteomes" id="UP000677244">
    <property type="component" value="Unassembled WGS sequence"/>
</dbReference>